<dbReference type="AlphaFoldDB" id="A0A0D0DZ42"/>
<dbReference type="SMART" id="SM01017">
    <property type="entry name" value="Arrestin_C"/>
    <property type="match status" value="1"/>
</dbReference>
<dbReference type="InterPro" id="IPR011021">
    <property type="entry name" value="Arrestin-like_N"/>
</dbReference>
<dbReference type="GO" id="GO:0005829">
    <property type="term" value="C:cytosol"/>
    <property type="evidence" value="ECO:0007669"/>
    <property type="project" value="TreeGrafter"/>
</dbReference>
<feature type="domain" description="Arrestin C-terminal-like" evidence="2">
    <location>
        <begin position="476"/>
        <end position="666"/>
    </location>
</feature>
<evidence type="ECO:0000259" key="2">
    <source>
        <dbReference type="SMART" id="SM01017"/>
    </source>
</evidence>
<name>A0A0D0DZ42_9AGAM</name>
<feature type="region of interest" description="Disordered" evidence="1">
    <location>
        <begin position="762"/>
        <end position="786"/>
    </location>
</feature>
<dbReference type="EMBL" id="KN825311">
    <property type="protein sequence ID" value="KIK92129.1"/>
    <property type="molecule type" value="Genomic_DNA"/>
</dbReference>
<dbReference type="Pfam" id="PF02752">
    <property type="entry name" value="Arrestin_C"/>
    <property type="match status" value="1"/>
</dbReference>
<feature type="region of interest" description="Disordered" evidence="1">
    <location>
        <begin position="281"/>
        <end position="323"/>
    </location>
</feature>
<reference evidence="4" key="2">
    <citation type="submission" date="2015-01" db="EMBL/GenBank/DDBJ databases">
        <title>Evolutionary Origins and Diversification of the Mycorrhizal Mutualists.</title>
        <authorList>
            <consortium name="DOE Joint Genome Institute"/>
            <consortium name="Mycorrhizal Genomics Consortium"/>
            <person name="Kohler A."/>
            <person name="Kuo A."/>
            <person name="Nagy L.G."/>
            <person name="Floudas D."/>
            <person name="Copeland A."/>
            <person name="Barry K.W."/>
            <person name="Cichocki N."/>
            <person name="Veneault-Fourrey C."/>
            <person name="LaButti K."/>
            <person name="Lindquist E.A."/>
            <person name="Lipzen A."/>
            <person name="Lundell T."/>
            <person name="Morin E."/>
            <person name="Murat C."/>
            <person name="Riley R."/>
            <person name="Ohm R."/>
            <person name="Sun H."/>
            <person name="Tunlid A."/>
            <person name="Henrissat B."/>
            <person name="Grigoriev I.V."/>
            <person name="Hibbett D.S."/>
            <person name="Martin F."/>
        </authorList>
    </citation>
    <scope>NUCLEOTIDE SEQUENCE [LARGE SCALE GENOMIC DNA]</scope>
    <source>
        <strain evidence="4">Ve08.2h10</strain>
    </source>
</reference>
<dbReference type="FunCoup" id="A0A0D0DZ42">
    <property type="interactions" value="291"/>
</dbReference>
<feature type="compositionally biased region" description="Polar residues" evidence="1">
    <location>
        <begin position="102"/>
        <end position="112"/>
    </location>
</feature>
<dbReference type="Pfam" id="PF00339">
    <property type="entry name" value="Arrestin_N"/>
    <property type="match status" value="1"/>
</dbReference>
<dbReference type="OrthoDB" id="2238745at2759"/>
<evidence type="ECO:0000256" key="1">
    <source>
        <dbReference type="SAM" id="MobiDB-lite"/>
    </source>
</evidence>
<sequence length="786" mass="87354">MAAPSDKSVLSIRFTEPVVCLRSTERESRHGGDRDPPPAVVRGLLTLKLVKHTKISSIGLELEGRASTKWTQGAGLSRLEITEQYKVHSSSAVVFKAGLESQAPQRASSVRPTAQFRDDHSEHWRQRGTPSARLGRLSGQGHLSVPFGSYSRSASLDPRHLSSPHVRRHLSSDDLQIEYNGESKLPQQGQNFSEPAPPYTPPSNWHSFLDVDSHPSSTGQSEHPRSQFAASSSRFLGSQGSPVLFTRGLTPEAPYDSSTVSMRSMHDVALSRTLSIEELPEDEDGSLDISHLHPTNVASHGLSRGDTGSSGRSPESKYRGRSRSRFSFGKAARVFEAMRERVRSQSPQTRSEERGRTLIKGKDKVRVSAHGVQDTLPHVGITEVSEDDGVNGQRGDGWVIFQKGTYTYPIFFTIPNNLSPSMKADHGFMMWRVKAEVKRHSALKSKMTAQKEVIVVCAPADNDLDEAEGIDVESQWDSQFQYRIQIPNRSFPIGGKIPIQLSIMPLTKIKVYRILVHLDEHTEYYTQTNTHAMSDPIRRATLLTVKHQSSDERHSEPILPLALRDPGAFQKSPLYRFLGPDQDESEMASSFTGPGPWTIRHQLRVPYSCATLHPSNQTKGSNIMIDHSLKIILRVERGDEGVVQAGRKKLYDIAIHTPIRILSCRCTPEWTSLPRYVAASEGESPEDQSICPCTTRHLRASSYDGEAPPLRLHRITSHHSTQSDTSSRYGTVSTHFQLDGLPSDSAMSRNNLYERLVSGLENETGESPPLYESFGALRSRERVSSA</sequence>
<evidence type="ECO:0000313" key="4">
    <source>
        <dbReference type="Proteomes" id="UP000054538"/>
    </source>
</evidence>
<dbReference type="HOGENOM" id="CLU_007709_0_0_1"/>
<feature type="compositionally biased region" description="Basic and acidic residues" evidence="1">
    <location>
        <begin position="116"/>
        <end position="125"/>
    </location>
</feature>
<dbReference type="InParanoid" id="A0A0D0DZ42"/>
<dbReference type="GO" id="GO:0030674">
    <property type="term" value="F:protein-macromolecule adaptor activity"/>
    <property type="evidence" value="ECO:0007669"/>
    <property type="project" value="TreeGrafter"/>
</dbReference>
<protein>
    <recommendedName>
        <fullName evidence="2">Arrestin C-terminal-like domain-containing protein</fullName>
    </recommendedName>
</protein>
<evidence type="ECO:0000313" key="3">
    <source>
        <dbReference type="EMBL" id="KIK92129.1"/>
    </source>
</evidence>
<reference evidence="3 4" key="1">
    <citation type="submission" date="2014-04" db="EMBL/GenBank/DDBJ databases">
        <authorList>
            <consortium name="DOE Joint Genome Institute"/>
            <person name="Kuo A."/>
            <person name="Kohler A."/>
            <person name="Jargeat P."/>
            <person name="Nagy L.G."/>
            <person name="Floudas D."/>
            <person name="Copeland A."/>
            <person name="Barry K.W."/>
            <person name="Cichocki N."/>
            <person name="Veneault-Fourrey C."/>
            <person name="LaButti K."/>
            <person name="Lindquist E.A."/>
            <person name="Lipzen A."/>
            <person name="Lundell T."/>
            <person name="Morin E."/>
            <person name="Murat C."/>
            <person name="Sun H."/>
            <person name="Tunlid A."/>
            <person name="Henrissat B."/>
            <person name="Grigoriev I.V."/>
            <person name="Hibbett D.S."/>
            <person name="Martin F."/>
            <person name="Nordberg H.P."/>
            <person name="Cantor M.N."/>
            <person name="Hua S.X."/>
        </authorList>
    </citation>
    <scope>NUCLEOTIDE SEQUENCE [LARGE SCALE GENOMIC DNA]</scope>
    <source>
        <strain evidence="3 4">Ve08.2h10</strain>
    </source>
</reference>
<dbReference type="GO" id="GO:0031625">
    <property type="term" value="F:ubiquitin protein ligase binding"/>
    <property type="evidence" value="ECO:0007669"/>
    <property type="project" value="TreeGrafter"/>
</dbReference>
<organism evidence="3 4">
    <name type="scientific">Paxillus rubicundulus Ve08.2h10</name>
    <dbReference type="NCBI Taxonomy" id="930991"/>
    <lineage>
        <taxon>Eukaryota</taxon>
        <taxon>Fungi</taxon>
        <taxon>Dikarya</taxon>
        <taxon>Basidiomycota</taxon>
        <taxon>Agaricomycotina</taxon>
        <taxon>Agaricomycetes</taxon>
        <taxon>Agaricomycetidae</taxon>
        <taxon>Boletales</taxon>
        <taxon>Paxilineae</taxon>
        <taxon>Paxillaceae</taxon>
        <taxon>Paxillus</taxon>
    </lineage>
</organism>
<dbReference type="Proteomes" id="UP000054538">
    <property type="component" value="Unassembled WGS sequence"/>
</dbReference>
<dbReference type="GO" id="GO:0070086">
    <property type="term" value="P:ubiquitin-dependent endocytosis"/>
    <property type="evidence" value="ECO:0007669"/>
    <property type="project" value="TreeGrafter"/>
</dbReference>
<feature type="region of interest" description="Disordered" evidence="1">
    <location>
        <begin position="185"/>
        <end position="234"/>
    </location>
</feature>
<dbReference type="PANTHER" id="PTHR11188">
    <property type="entry name" value="ARRESTIN DOMAIN CONTAINING PROTEIN"/>
    <property type="match status" value="1"/>
</dbReference>
<dbReference type="PANTHER" id="PTHR11188:SF17">
    <property type="entry name" value="FI21816P1"/>
    <property type="match status" value="1"/>
</dbReference>
<dbReference type="InterPro" id="IPR011022">
    <property type="entry name" value="Arrestin_C-like"/>
</dbReference>
<dbReference type="GO" id="GO:0005886">
    <property type="term" value="C:plasma membrane"/>
    <property type="evidence" value="ECO:0007669"/>
    <property type="project" value="TreeGrafter"/>
</dbReference>
<proteinExistence type="predicted"/>
<dbReference type="Gene3D" id="2.60.40.640">
    <property type="match status" value="1"/>
</dbReference>
<feature type="region of interest" description="Disordered" evidence="1">
    <location>
        <begin position="101"/>
        <end position="139"/>
    </location>
</feature>
<gene>
    <name evidence="3" type="ORF">PAXRUDRAFT_147989</name>
</gene>
<accession>A0A0D0DZ42</accession>
<dbReference type="STRING" id="930991.A0A0D0DZ42"/>
<dbReference type="InterPro" id="IPR050357">
    <property type="entry name" value="Arrestin_domain-protein"/>
</dbReference>
<dbReference type="InterPro" id="IPR014752">
    <property type="entry name" value="Arrestin-like_C"/>
</dbReference>
<keyword evidence="4" id="KW-1185">Reference proteome</keyword>